<evidence type="ECO:0000256" key="4">
    <source>
        <dbReference type="ARBA" id="ARBA00022741"/>
    </source>
</evidence>
<dbReference type="Gene3D" id="1.25.40.10">
    <property type="entry name" value="Tetratricopeptide repeat domain"/>
    <property type="match status" value="1"/>
</dbReference>
<dbReference type="EC" id="2.7.11.1" evidence="1"/>
<dbReference type="InterPro" id="IPR000719">
    <property type="entry name" value="Prot_kinase_dom"/>
</dbReference>
<evidence type="ECO:0000256" key="2">
    <source>
        <dbReference type="ARBA" id="ARBA00022527"/>
    </source>
</evidence>
<evidence type="ECO:0000313" key="10">
    <source>
        <dbReference type="EMBL" id="PRY56986.1"/>
    </source>
</evidence>
<dbReference type="InterPro" id="IPR011009">
    <property type="entry name" value="Kinase-like_dom_sf"/>
</dbReference>
<dbReference type="EMBL" id="PVTJ01000008">
    <property type="protein sequence ID" value="PRY56986.1"/>
    <property type="molecule type" value="Genomic_DNA"/>
</dbReference>
<sequence length="704" mass="76240">MTENCLRDDCPGEGTGVFDERGHCDECGHHRDAPAAPPPPADDLFPPFDDEDTNEFATVFIDPVPPDSQRRCRKNHRVGFTSDGRSGPLVGLCEECAEPFDFTNYLQAGDVVAGQYEVKGCIAHGGFGGIYVAHDRNLDNDVVLKGLLDPADPAAQAIVEAERRYLVTVKHPNIVDIHNSVKHRFPDGAEYDYLVMDYVRGRSLGDRAHPARLGRHAVAPITAAGFALQILDAFAYLHGYQLVYCDLKPGNVIQSGDRLTIIDLGAMRRINFAGGSIYGSRGYQAPEIEREHLPDAVSDLYTVGRTLAVLALGFPAAQLVGDEVQETPLPERPPNFNESLYRFLQRACDHDRDARFATADEMADQLHGVLRQLLADAGERPAPVASDRFGVERGAFAAGLANRTDTVFETARGAAARTVLPVPLADRADPAYTALATIAMQPPDRAIELAESLPESDESRLALLRMAIEADAPETDRLFAEAAARFGADWRLDWYRGVRDLGRDPEAAAGHFRKVRAHLPGELAPMLALAVCTELAADGAPAGLAQAAKQYEQVRRTDPTYTSAAFGVARCSADPAVRLTALEGVPAASSQYRAAQQALVAERVRRGPDWETIVAAGANLANLEGLDALQADLARAELWRAALAVIGPGLEDPSRRIDGVPLTAAAMATAYDAVLRRIAANCDSPLTRWALVTEANRNRPRTWL</sequence>
<keyword evidence="2" id="KW-0723">Serine/threonine-protein kinase</keyword>
<evidence type="ECO:0000256" key="3">
    <source>
        <dbReference type="ARBA" id="ARBA00022679"/>
    </source>
</evidence>
<dbReference type="Pfam" id="PF16918">
    <property type="entry name" value="PknG_TPR"/>
    <property type="match status" value="1"/>
</dbReference>
<dbReference type="InterPro" id="IPR031636">
    <property type="entry name" value="PknG_TPR"/>
</dbReference>
<dbReference type="PANTHER" id="PTHR24363">
    <property type="entry name" value="SERINE/THREONINE PROTEIN KINASE"/>
    <property type="match status" value="1"/>
</dbReference>
<name>A0A2T0UGK4_9ACTN</name>
<dbReference type="CDD" id="cd14014">
    <property type="entry name" value="STKc_PknB_like"/>
    <property type="match status" value="1"/>
</dbReference>
<dbReference type="SUPFAM" id="SSF56112">
    <property type="entry name" value="Protein kinase-like (PK-like)"/>
    <property type="match status" value="1"/>
</dbReference>
<organism evidence="10 11">
    <name type="scientific">Glycomyces artemisiae</name>
    <dbReference type="NCBI Taxonomy" id="1076443"/>
    <lineage>
        <taxon>Bacteria</taxon>
        <taxon>Bacillati</taxon>
        <taxon>Actinomycetota</taxon>
        <taxon>Actinomycetes</taxon>
        <taxon>Glycomycetales</taxon>
        <taxon>Glycomycetaceae</taxon>
        <taxon>Glycomyces</taxon>
    </lineage>
</organism>
<evidence type="ECO:0000256" key="7">
    <source>
        <dbReference type="ARBA" id="ARBA00047899"/>
    </source>
</evidence>
<keyword evidence="6" id="KW-0067">ATP-binding</keyword>
<evidence type="ECO:0000256" key="1">
    <source>
        <dbReference type="ARBA" id="ARBA00012513"/>
    </source>
</evidence>
<gene>
    <name evidence="10" type="ORF">B0I28_108297</name>
</gene>
<reference evidence="10 11" key="1">
    <citation type="submission" date="2018-03" db="EMBL/GenBank/DDBJ databases">
        <title>Genomic Encyclopedia of Type Strains, Phase III (KMG-III): the genomes of soil and plant-associated and newly described type strains.</title>
        <authorList>
            <person name="Whitman W."/>
        </authorList>
    </citation>
    <scope>NUCLEOTIDE SEQUENCE [LARGE SCALE GENOMIC DNA]</scope>
    <source>
        <strain evidence="10 11">CGMCC 4.7067</strain>
    </source>
</reference>
<keyword evidence="11" id="KW-1185">Reference proteome</keyword>
<comment type="caution">
    <text evidence="10">The sequence shown here is derived from an EMBL/GenBank/DDBJ whole genome shotgun (WGS) entry which is preliminary data.</text>
</comment>
<dbReference type="Gene3D" id="1.10.510.10">
    <property type="entry name" value="Transferase(Phosphotransferase) domain 1"/>
    <property type="match status" value="1"/>
</dbReference>
<dbReference type="SMART" id="SM00220">
    <property type="entry name" value="S_TKc"/>
    <property type="match status" value="1"/>
</dbReference>
<dbReference type="AlphaFoldDB" id="A0A2T0UGK4"/>
<dbReference type="GO" id="GO:0004674">
    <property type="term" value="F:protein serine/threonine kinase activity"/>
    <property type="evidence" value="ECO:0007669"/>
    <property type="project" value="UniProtKB-KW"/>
</dbReference>
<dbReference type="PROSITE" id="PS50011">
    <property type="entry name" value="PROTEIN_KINASE_DOM"/>
    <property type="match status" value="1"/>
</dbReference>
<keyword evidence="5 10" id="KW-0418">Kinase</keyword>
<dbReference type="InterPro" id="IPR011990">
    <property type="entry name" value="TPR-like_helical_dom_sf"/>
</dbReference>
<evidence type="ECO:0000256" key="8">
    <source>
        <dbReference type="ARBA" id="ARBA00048679"/>
    </source>
</evidence>
<dbReference type="PANTHER" id="PTHR24363:SF0">
    <property type="entry name" value="SERINE_THREONINE KINASE LIKE DOMAIN CONTAINING 1"/>
    <property type="match status" value="1"/>
</dbReference>
<accession>A0A2T0UGK4</accession>
<evidence type="ECO:0000313" key="11">
    <source>
        <dbReference type="Proteomes" id="UP000238176"/>
    </source>
</evidence>
<evidence type="ECO:0000256" key="6">
    <source>
        <dbReference type="ARBA" id="ARBA00022840"/>
    </source>
</evidence>
<dbReference type="Gene3D" id="3.30.200.20">
    <property type="entry name" value="Phosphorylase Kinase, domain 1"/>
    <property type="match status" value="1"/>
</dbReference>
<keyword evidence="4" id="KW-0547">Nucleotide-binding</keyword>
<feature type="domain" description="Protein kinase" evidence="9">
    <location>
        <begin position="116"/>
        <end position="370"/>
    </location>
</feature>
<dbReference type="Pfam" id="PF00069">
    <property type="entry name" value="Pkinase"/>
    <property type="match status" value="1"/>
</dbReference>
<keyword evidence="3" id="KW-0808">Transferase</keyword>
<comment type="catalytic activity">
    <reaction evidence="7">
        <text>L-threonyl-[protein] + ATP = O-phospho-L-threonyl-[protein] + ADP + H(+)</text>
        <dbReference type="Rhea" id="RHEA:46608"/>
        <dbReference type="Rhea" id="RHEA-COMP:11060"/>
        <dbReference type="Rhea" id="RHEA-COMP:11605"/>
        <dbReference type="ChEBI" id="CHEBI:15378"/>
        <dbReference type="ChEBI" id="CHEBI:30013"/>
        <dbReference type="ChEBI" id="CHEBI:30616"/>
        <dbReference type="ChEBI" id="CHEBI:61977"/>
        <dbReference type="ChEBI" id="CHEBI:456216"/>
        <dbReference type="EC" id="2.7.11.1"/>
    </reaction>
</comment>
<proteinExistence type="predicted"/>
<dbReference type="RefSeq" id="WP_106365752.1">
    <property type="nucleotide sequence ID" value="NZ_PVTJ01000008.1"/>
</dbReference>
<dbReference type="OrthoDB" id="137117at2"/>
<evidence type="ECO:0000259" key="9">
    <source>
        <dbReference type="PROSITE" id="PS50011"/>
    </source>
</evidence>
<protein>
    <recommendedName>
        <fullName evidence="1">non-specific serine/threonine protein kinase</fullName>
        <ecNumber evidence="1">2.7.11.1</ecNumber>
    </recommendedName>
</protein>
<evidence type="ECO:0000256" key="5">
    <source>
        <dbReference type="ARBA" id="ARBA00022777"/>
    </source>
</evidence>
<comment type="catalytic activity">
    <reaction evidence="8">
        <text>L-seryl-[protein] + ATP = O-phospho-L-seryl-[protein] + ADP + H(+)</text>
        <dbReference type="Rhea" id="RHEA:17989"/>
        <dbReference type="Rhea" id="RHEA-COMP:9863"/>
        <dbReference type="Rhea" id="RHEA-COMP:11604"/>
        <dbReference type="ChEBI" id="CHEBI:15378"/>
        <dbReference type="ChEBI" id="CHEBI:29999"/>
        <dbReference type="ChEBI" id="CHEBI:30616"/>
        <dbReference type="ChEBI" id="CHEBI:83421"/>
        <dbReference type="ChEBI" id="CHEBI:456216"/>
        <dbReference type="EC" id="2.7.11.1"/>
    </reaction>
</comment>
<dbReference type="GO" id="GO:0005524">
    <property type="term" value="F:ATP binding"/>
    <property type="evidence" value="ECO:0007669"/>
    <property type="project" value="UniProtKB-KW"/>
</dbReference>
<dbReference type="Proteomes" id="UP000238176">
    <property type="component" value="Unassembled WGS sequence"/>
</dbReference>